<dbReference type="Gene3D" id="1.20.144.10">
    <property type="entry name" value="Phosphatidic acid phosphatase type 2/haloperoxidase"/>
    <property type="match status" value="1"/>
</dbReference>
<evidence type="ECO:0000313" key="2">
    <source>
        <dbReference type="EMBL" id="OIQ94506.1"/>
    </source>
</evidence>
<dbReference type="SUPFAM" id="SSF48317">
    <property type="entry name" value="Acid phosphatase/Vanadium-dependent haloperoxidase"/>
    <property type="match status" value="1"/>
</dbReference>
<protein>
    <submittedName>
        <fullName evidence="2">Major phosphate-irrepressible acid phosphatase</fullName>
        <ecNumber evidence="2">3.1.3.2</ecNumber>
    </submittedName>
</protein>
<dbReference type="InterPro" id="IPR000326">
    <property type="entry name" value="PAP2/HPO"/>
</dbReference>
<dbReference type="InterPro" id="IPR036938">
    <property type="entry name" value="PAP2/HPO_sf"/>
</dbReference>
<dbReference type="PIRSF" id="PIRSF000897">
    <property type="entry name" value="Acid_Ptase_ClsA"/>
    <property type="match status" value="1"/>
</dbReference>
<sequence length="231" mass="24454">MPSFPTTALAGFLMLLSAPAWAAAPLPVPLSQFGIEAVLHAPPAPDSAQTAAELAELHRIEAARTPAELARAKADAADESVFLFQDVFGAGFTAAGLPRTAAFFARLQAEEEAQTDVAKRFWHRPRPGLADATLHPCKVSHSASYPSGHATDAYLIGVVLASVVPEKRDAILDRAAGFARNRMVCGMHYASDIEAGRLAGTALAAVILAQPRLRADLQPVRRELKAAGFAR</sequence>
<dbReference type="GO" id="GO:0030288">
    <property type="term" value="C:outer membrane-bounded periplasmic space"/>
    <property type="evidence" value="ECO:0007669"/>
    <property type="project" value="InterPro"/>
</dbReference>
<dbReference type="PRINTS" id="PR00483">
    <property type="entry name" value="BACPHPHTASE"/>
</dbReference>
<dbReference type="InterPro" id="IPR001011">
    <property type="entry name" value="Acid_Pase_classA_bac"/>
</dbReference>
<dbReference type="AlphaFoldDB" id="A0A1J5RGH4"/>
<name>A0A1J5RGH4_9ZZZZ</name>
<evidence type="ECO:0000259" key="1">
    <source>
        <dbReference type="SMART" id="SM00014"/>
    </source>
</evidence>
<dbReference type="EC" id="3.1.3.2" evidence="2"/>
<dbReference type="SMART" id="SM00014">
    <property type="entry name" value="acidPPc"/>
    <property type="match status" value="1"/>
</dbReference>
<accession>A0A1J5RGH4</accession>
<reference evidence="2" key="1">
    <citation type="submission" date="2016-10" db="EMBL/GenBank/DDBJ databases">
        <title>Sequence of Gallionella enrichment culture.</title>
        <authorList>
            <person name="Poehlein A."/>
            <person name="Muehling M."/>
            <person name="Daniel R."/>
        </authorList>
    </citation>
    <scope>NUCLEOTIDE SEQUENCE</scope>
</reference>
<keyword evidence="2" id="KW-0378">Hydrolase</keyword>
<comment type="caution">
    <text evidence="2">The sequence shown here is derived from an EMBL/GenBank/DDBJ whole genome shotgun (WGS) entry which is preliminary data.</text>
</comment>
<dbReference type="GO" id="GO:0003993">
    <property type="term" value="F:acid phosphatase activity"/>
    <property type="evidence" value="ECO:0007669"/>
    <property type="project" value="UniProtKB-EC"/>
</dbReference>
<gene>
    <name evidence="2" type="primary">phoC_2</name>
    <name evidence="2" type="ORF">GALL_235560</name>
</gene>
<proteinExistence type="predicted"/>
<dbReference type="Pfam" id="PF01569">
    <property type="entry name" value="PAP2"/>
    <property type="match status" value="1"/>
</dbReference>
<dbReference type="EMBL" id="MLJW01000185">
    <property type="protein sequence ID" value="OIQ94506.1"/>
    <property type="molecule type" value="Genomic_DNA"/>
</dbReference>
<organism evidence="2">
    <name type="scientific">mine drainage metagenome</name>
    <dbReference type="NCBI Taxonomy" id="410659"/>
    <lineage>
        <taxon>unclassified sequences</taxon>
        <taxon>metagenomes</taxon>
        <taxon>ecological metagenomes</taxon>
    </lineage>
</organism>
<dbReference type="CDD" id="cd03397">
    <property type="entry name" value="PAP2_acid_phosphatase"/>
    <property type="match status" value="1"/>
</dbReference>
<feature type="domain" description="Phosphatidic acid phosphatase type 2/haloperoxidase" evidence="1">
    <location>
        <begin position="101"/>
        <end position="208"/>
    </location>
</feature>